<evidence type="ECO:0000313" key="11">
    <source>
        <dbReference type="Proteomes" id="UP001443914"/>
    </source>
</evidence>
<dbReference type="PANTHER" id="PTHR13152:SF0">
    <property type="entry name" value="GENERAL TRANSCRIPTION FACTOR IIH SUBUNIT 4"/>
    <property type="match status" value="1"/>
</dbReference>
<evidence type="ECO:0000256" key="7">
    <source>
        <dbReference type="ARBA" id="ARBA00023242"/>
    </source>
</evidence>
<comment type="function">
    <text evidence="8">Component of the general transcription and DNA repair factor IIH (TFIIH) core complex which is involved in general and transcription-coupled nucleotide excision repair (NER) of damaged DNA.</text>
</comment>
<evidence type="ECO:0000256" key="5">
    <source>
        <dbReference type="ARBA" id="ARBA00023163"/>
    </source>
</evidence>
<organism evidence="10 11">
    <name type="scientific">Saponaria officinalis</name>
    <name type="common">Common soapwort</name>
    <name type="synonym">Lychnis saponaria</name>
    <dbReference type="NCBI Taxonomy" id="3572"/>
    <lineage>
        <taxon>Eukaryota</taxon>
        <taxon>Viridiplantae</taxon>
        <taxon>Streptophyta</taxon>
        <taxon>Embryophyta</taxon>
        <taxon>Tracheophyta</taxon>
        <taxon>Spermatophyta</taxon>
        <taxon>Magnoliopsida</taxon>
        <taxon>eudicotyledons</taxon>
        <taxon>Gunneridae</taxon>
        <taxon>Pentapetalae</taxon>
        <taxon>Caryophyllales</taxon>
        <taxon>Caryophyllaceae</taxon>
        <taxon>Caryophylleae</taxon>
        <taxon>Saponaria</taxon>
    </lineage>
</organism>
<protein>
    <recommendedName>
        <fullName evidence="8">RNA polymerase II transcription factor B subunit 2</fullName>
    </recommendedName>
</protein>
<dbReference type="Gene3D" id="3.30.70.2610">
    <property type="match status" value="1"/>
</dbReference>
<sequence length="450" mass="51839">MPQVRIIAKNFMDMVASLPAVKLDTLYANPFICEAILRSLPPLAKKYVLQMLYIDASVPAKSMEEWVLPDGLSKHRVSIDRLVQLRVFTETADRKKETSYEINPKFRINLQKQLTYGGSLPREPMRSNSVPLPSMGELEKYALEQWECFLLHLISSSQAEKLTNFSPSMIKVFQRGLLSQREKEGSRLTEYGFQFLLMDTNAQLWYIIREYIANAEERGVEAADLISFLLELSFHETGQAYNINTLTEVQSSTIKDLSDLGLVRLHKGMKESWFIPTKLATTLSISLSDTSTRKQGYVVVETNFRLYAYSTSKLHCEILRLFARVEYQLPNLIVAAINKESLYNAFENGITADQIISFLQQNAHPRAAERVPTVPENVTDQIRLWESDLNRVEMVPAQLYDEFPSQELFEAACDFGRQYGGLLWEDPKRKRLIVKAELHADMREYLRRQR</sequence>
<dbReference type="InterPro" id="IPR004598">
    <property type="entry name" value="TFIIH_p52/Tfb2"/>
</dbReference>
<dbReference type="Pfam" id="PF03849">
    <property type="entry name" value="Tfb2"/>
    <property type="match status" value="1"/>
</dbReference>
<dbReference type="AlphaFoldDB" id="A0AAW1HYE7"/>
<evidence type="ECO:0000313" key="10">
    <source>
        <dbReference type="EMBL" id="KAK9681939.1"/>
    </source>
</evidence>
<dbReference type="PANTHER" id="PTHR13152">
    <property type="entry name" value="TFIIH, POLYPEPTIDE 4"/>
    <property type="match status" value="1"/>
</dbReference>
<dbReference type="InterPro" id="IPR040662">
    <property type="entry name" value="Tfb2_C"/>
</dbReference>
<evidence type="ECO:0000256" key="6">
    <source>
        <dbReference type="ARBA" id="ARBA00023204"/>
    </source>
</evidence>
<evidence type="ECO:0000256" key="4">
    <source>
        <dbReference type="ARBA" id="ARBA00023015"/>
    </source>
</evidence>
<keyword evidence="4 8" id="KW-0805">Transcription regulation</keyword>
<dbReference type="GO" id="GO:0006289">
    <property type="term" value="P:nucleotide-excision repair"/>
    <property type="evidence" value="ECO:0007669"/>
    <property type="project" value="InterPro"/>
</dbReference>
<evidence type="ECO:0000256" key="8">
    <source>
        <dbReference type="RuleBase" id="RU364024"/>
    </source>
</evidence>
<dbReference type="Pfam" id="PF18307">
    <property type="entry name" value="Tfb2_C"/>
    <property type="match status" value="1"/>
</dbReference>
<evidence type="ECO:0000256" key="2">
    <source>
        <dbReference type="ARBA" id="ARBA00007132"/>
    </source>
</evidence>
<evidence type="ECO:0000259" key="9">
    <source>
        <dbReference type="Pfam" id="PF18307"/>
    </source>
</evidence>
<name>A0AAW1HYE7_SAPOF</name>
<dbReference type="EMBL" id="JBDFQZ010000010">
    <property type="protein sequence ID" value="KAK9681939.1"/>
    <property type="molecule type" value="Genomic_DNA"/>
</dbReference>
<dbReference type="Proteomes" id="UP001443914">
    <property type="component" value="Unassembled WGS sequence"/>
</dbReference>
<keyword evidence="6 8" id="KW-0234">DNA repair</keyword>
<dbReference type="GO" id="GO:0005675">
    <property type="term" value="C:transcription factor TFIIH holo complex"/>
    <property type="evidence" value="ECO:0007669"/>
    <property type="project" value="TreeGrafter"/>
</dbReference>
<comment type="caution">
    <text evidence="10">The sequence shown here is derived from an EMBL/GenBank/DDBJ whole genome shotgun (WGS) entry which is preliminary data.</text>
</comment>
<dbReference type="GO" id="GO:0001671">
    <property type="term" value="F:ATPase activator activity"/>
    <property type="evidence" value="ECO:0007669"/>
    <property type="project" value="InterPro"/>
</dbReference>
<evidence type="ECO:0000256" key="3">
    <source>
        <dbReference type="ARBA" id="ARBA00022763"/>
    </source>
</evidence>
<dbReference type="NCBIfam" id="TIGR00625">
    <property type="entry name" value="tfb2"/>
    <property type="match status" value="1"/>
</dbReference>
<dbReference type="GO" id="GO:0000439">
    <property type="term" value="C:transcription factor TFIIH core complex"/>
    <property type="evidence" value="ECO:0007669"/>
    <property type="project" value="InterPro"/>
</dbReference>
<accession>A0AAW1HYE7</accession>
<dbReference type="GO" id="GO:0003690">
    <property type="term" value="F:double-stranded DNA binding"/>
    <property type="evidence" value="ECO:0007669"/>
    <property type="project" value="TreeGrafter"/>
</dbReference>
<comment type="similarity">
    <text evidence="2 8">Belongs to the TFB2 family.</text>
</comment>
<keyword evidence="7 8" id="KW-0539">Nucleus</keyword>
<comment type="subcellular location">
    <subcellularLocation>
        <location evidence="1 8">Nucleus</location>
    </subcellularLocation>
</comment>
<keyword evidence="5 8" id="KW-0804">Transcription</keyword>
<proteinExistence type="inferred from homology"/>
<keyword evidence="11" id="KW-1185">Reference proteome</keyword>
<keyword evidence="3 8" id="KW-0227">DNA damage</keyword>
<gene>
    <name evidence="10" type="ORF">RND81_10G038400</name>
</gene>
<evidence type="ECO:0000256" key="1">
    <source>
        <dbReference type="ARBA" id="ARBA00004123"/>
    </source>
</evidence>
<feature type="domain" description="Transcription factor Tfb2 C-terminal" evidence="9">
    <location>
        <begin position="380"/>
        <end position="447"/>
    </location>
</feature>
<reference evidence="10" key="1">
    <citation type="submission" date="2024-03" db="EMBL/GenBank/DDBJ databases">
        <title>WGS assembly of Saponaria officinalis var. Norfolk2.</title>
        <authorList>
            <person name="Jenkins J."/>
            <person name="Shu S."/>
            <person name="Grimwood J."/>
            <person name="Barry K."/>
            <person name="Goodstein D."/>
            <person name="Schmutz J."/>
            <person name="Leebens-Mack J."/>
            <person name="Osbourn A."/>
        </authorList>
    </citation>
    <scope>NUCLEOTIDE SEQUENCE [LARGE SCALE GENOMIC DNA]</scope>
    <source>
        <strain evidence="10">JIC</strain>
    </source>
</reference>